<dbReference type="PANTHER" id="PTHR45815:SF3">
    <property type="entry name" value="PROTEIN DISULFIDE-ISOMERASE A6"/>
    <property type="match status" value="1"/>
</dbReference>
<feature type="compositionally biased region" description="Low complexity" evidence="1">
    <location>
        <begin position="176"/>
        <end position="193"/>
    </location>
</feature>
<feature type="chain" id="PRO_5003042462" evidence="2">
    <location>
        <begin position="23"/>
        <end position="240"/>
    </location>
</feature>
<dbReference type="InterPro" id="IPR013766">
    <property type="entry name" value="Thioredoxin_domain"/>
</dbReference>
<dbReference type="Pfam" id="PF00085">
    <property type="entry name" value="Thioredoxin"/>
    <property type="match status" value="1"/>
</dbReference>
<dbReference type="GO" id="GO:0005788">
    <property type="term" value="C:endoplasmic reticulum lumen"/>
    <property type="evidence" value="ECO:0007669"/>
    <property type="project" value="TreeGrafter"/>
</dbReference>
<dbReference type="Gene3D" id="3.40.30.10">
    <property type="entry name" value="Glutaredoxin"/>
    <property type="match status" value="1"/>
</dbReference>
<dbReference type="InParanoid" id="D3BH63"/>
<dbReference type="PANTHER" id="PTHR45815">
    <property type="entry name" value="PROTEIN DISULFIDE-ISOMERASE A6"/>
    <property type="match status" value="1"/>
</dbReference>
<feature type="region of interest" description="Disordered" evidence="1">
    <location>
        <begin position="152"/>
        <end position="193"/>
    </location>
</feature>
<evidence type="ECO:0000313" key="5">
    <source>
        <dbReference type="Proteomes" id="UP000001396"/>
    </source>
</evidence>
<feature type="compositionally biased region" description="Basic and acidic residues" evidence="1">
    <location>
        <begin position="159"/>
        <end position="170"/>
    </location>
</feature>
<feature type="signal peptide" evidence="2">
    <location>
        <begin position="1"/>
        <end position="22"/>
    </location>
</feature>
<keyword evidence="5" id="KW-1185">Reference proteome</keyword>
<name>D3BH63_HETP5</name>
<accession>D3BH63</accession>
<dbReference type="InterPro" id="IPR036249">
    <property type="entry name" value="Thioredoxin-like_sf"/>
</dbReference>
<sequence>MGYKLILTLVLVITILSIHISAHDSATAPVIHDLQSNNIDQYLSKGIWMLCFYAPWCKHSKAFEPIFNELATLLKGHINFARVDCISDPAMLHRFGVVAYPTIKLLFDGKLYEYGGERTIPAVIHFLQYGYQQVTPVDFPNLITPDLTPEQRIMNAPNEPHDHHEDEKPKPPKAPEAPQNNPPSSNNNYNIPKSMGQSWIDPSDWKDSKLLYCVLGGMVTACGLMIKKRLTKKSKFMKIA</sequence>
<evidence type="ECO:0000256" key="2">
    <source>
        <dbReference type="SAM" id="SignalP"/>
    </source>
</evidence>
<organism evidence="4 5">
    <name type="scientific">Heterostelium pallidum (strain ATCC 26659 / Pp 5 / PN500)</name>
    <name type="common">Cellular slime mold</name>
    <name type="synonym">Polysphondylium pallidum</name>
    <dbReference type="NCBI Taxonomy" id="670386"/>
    <lineage>
        <taxon>Eukaryota</taxon>
        <taxon>Amoebozoa</taxon>
        <taxon>Evosea</taxon>
        <taxon>Eumycetozoa</taxon>
        <taxon>Dictyostelia</taxon>
        <taxon>Acytosteliales</taxon>
        <taxon>Acytosteliaceae</taxon>
        <taxon>Heterostelium</taxon>
    </lineage>
</organism>
<evidence type="ECO:0000313" key="4">
    <source>
        <dbReference type="EMBL" id="EFA79447.1"/>
    </source>
</evidence>
<keyword evidence="2" id="KW-0732">Signal</keyword>
<gene>
    <name evidence="4" type="ORF">PPL_07865</name>
</gene>
<dbReference type="SUPFAM" id="SSF52833">
    <property type="entry name" value="Thioredoxin-like"/>
    <property type="match status" value="1"/>
</dbReference>
<feature type="domain" description="Thioredoxin" evidence="3">
    <location>
        <begin position="20"/>
        <end position="132"/>
    </location>
</feature>
<dbReference type="AlphaFoldDB" id="D3BH63"/>
<comment type="caution">
    <text evidence="4">The sequence shown here is derived from an EMBL/GenBank/DDBJ whole genome shotgun (WGS) entry which is preliminary data.</text>
</comment>
<dbReference type="RefSeq" id="XP_020431568.1">
    <property type="nucleotide sequence ID" value="XM_020578699.1"/>
</dbReference>
<evidence type="ECO:0000256" key="1">
    <source>
        <dbReference type="SAM" id="MobiDB-lite"/>
    </source>
</evidence>
<dbReference type="GO" id="GO:0034976">
    <property type="term" value="P:response to endoplasmic reticulum stress"/>
    <property type="evidence" value="ECO:0007669"/>
    <property type="project" value="TreeGrafter"/>
</dbReference>
<dbReference type="GeneID" id="31363346"/>
<protein>
    <submittedName>
        <fullName evidence="4">Thioredoxin-like protein</fullName>
    </submittedName>
</protein>
<dbReference type="Proteomes" id="UP000001396">
    <property type="component" value="Unassembled WGS sequence"/>
</dbReference>
<reference evidence="4 5" key="1">
    <citation type="journal article" date="2011" name="Genome Res.">
        <title>Phylogeny-wide analysis of social amoeba genomes highlights ancient origins for complex intercellular communication.</title>
        <authorList>
            <person name="Heidel A.J."/>
            <person name="Lawal H.M."/>
            <person name="Felder M."/>
            <person name="Schilde C."/>
            <person name="Helps N.R."/>
            <person name="Tunggal B."/>
            <person name="Rivero F."/>
            <person name="John U."/>
            <person name="Schleicher M."/>
            <person name="Eichinger L."/>
            <person name="Platzer M."/>
            <person name="Noegel A.A."/>
            <person name="Schaap P."/>
            <person name="Gloeckner G."/>
        </authorList>
    </citation>
    <scope>NUCLEOTIDE SEQUENCE [LARGE SCALE GENOMIC DNA]</scope>
    <source>
        <strain evidence="5">ATCC 26659 / Pp 5 / PN500</strain>
    </source>
</reference>
<dbReference type="GO" id="GO:0015035">
    <property type="term" value="F:protein-disulfide reductase activity"/>
    <property type="evidence" value="ECO:0007669"/>
    <property type="project" value="TreeGrafter"/>
</dbReference>
<dbReference type="EMBL" id="ADBJ01000035">
    <property type="protein sequence ID" value="EFA79447.1"/>
    <property type="molecule type" value="Genomic_DNA"/>
</dbReference>
<dbReference type="OMA" id="FEITAYP"/>
<evidence type="ECO:0000259" key="3">
    <source>
        <dbReference type="PROSITE" id="PS51352"/>
    </source>
</evidence>
<dbReference type="PROSITE" id="PS51352">
    <property type="entry name" value="THIOREDOXIN_2"/>
    <property type="match status" value="1"/>
</dbReference>
<dbReference type="STRING" id="670386.D3BH63"/>
<dbReference type="CDD" id="cd02961">
    <property type="entry name" value="PDI_a_family"/>
    <property type="match status" value="1"/>
</dbReference>
<proteinExistence type="predicted"/>